<protein>
    <submittedName>
        <fullName evidence="4">DNA mismatch repair protein MutT</fullName>
    </submittedName>
</protein>
<dbReference type="KEGG" id="dch:SY84_05885"/>
<dbReference type="OrthoDB" id="9787476at2"/>
<dbReference type="SUPFAM" id="SSF55811">
    <property type="entry name" value="Nudix"/>
    <property type="match status" value="1"/>
</dbReference>
<dbReference type="AlphaFoldDB" id="A0A0F7JKD7"/>
<dbReference type="PANTHER" id="PTHR43046">
    <property type="entry name" value="GDP-MANNOSE MANNOSYL HYDROLASE"/>
    <property type="match status" value="1"/>
</dbReference>
<dbReference type="InterPro" id="IPR015797">
    <property type="entry name" value="NUDIX_hydrolase-like_dom_sf"/>
</dbReference>
<dbReference type="Gene3D" id="3.90.79.10">
    <property type="entry name" value="Nucleoside Triphosphate Pyrophosphohydrolase"/>
    <property type="match status" value="1"/>
</dbReference>
<evidence type="ECO:0000256" key="2">
    <source>
        <dbReference type="ARBA" id="ARBA00022801"/>
    </source>
</evidence>
<keyword evidence="5" id="KW-1185">Reference proteome</keyword>
<sequence>MSREGYVRDLRALIGPRPVNLIGVAALITDLHGHLLLARRVNADRWGLIAGLSELGESPDTTLRREVHEESRLTVKGAHLIDLLAPAGLSEAPNGDQFFAYTAAYRVTGWHGTPQPDGHELADLRFFPRADLPHLPLTRLGRAALAWTA</sequence>
<dbReference type="PANTHER" id="PTHR43046:SF2">
    <property type="entry name" value="8-OXO-DGTP DIPHOSPHATASE-RELATED"/>
    <property type="match status" value="1"/>
</dbReference>
<evidence type="ECO:0000256" key="1">
    <source>
        <dbReference type="ARBA" id="ARBA00001946"/>
    </source>
</evidence>
<organism evidence="4 5">
    <name type="scientific">Deinococcus soli</name>
    <name type="common">ex Cha et al. 2016</name>
    <dbReference type="NCBI Taxonomy" id="1309411"/>
    <lineage>
        <taxon>Bacteria</taxon>
        <taxon>Thermotogati</taxon>
        <taxon>Deinococcota</taxon>
        <taxon>Deinococci</taxon>
        <taxon>Deinococcales</taxon>
        <taxon>Deinococcaceae</taxon>
        <taxon>Deinococcus</taxon>
    </lineage>
</organism>
<accession>A0A0F7JKD7</accession>
<proteinExistence type="predicted"/>
<dbReference type="EMBL" id="CP011389">
    <property type="protein sequence ID" value="AKH16666.1"/>
    <property type="molecule type" value="Genomic_DNA"/>
</dbReference>
<dbReference type="RefSeq" id="WP_046843238.1">
    <property type="nucleotide sequence ID" value="NZ_BMHJ01000014.1"/>
</dbReference>
<dbReference type="GO" id="GO:0016787">
    <property type="term" value="F:hydrolase activity"/>
    <property type="evidence" value="ECO:0007669"/>
    <property type="project" value="UniProtKB-KW"/>
</dbReference>
<dbReference type="InterPro" id="IPR020084">
    <property type="entry name" value="NUDIX_hydrolase_CS"/>
</dbReference>
<keyword evidence="2" id="KW-0378">Hydrolase</keyword>
<comment type="cofactor">
    <cofactor evidence="1">
        <name>Mg(2+)</name>
        <dbReference type="ChEBI" id="CHEBI:18420"/>
    </cofactor>
</comment>
<dbReference type="PATRIC" id="fig|1309411.5.peg.1205"/>
<dbReference type="Pfam" id="PF00293">
    <property type="entry name" value="NUDIX"/>
    <property type="match status" value="1"/>
</dbReference>
<evidence type="ECO:0000313" key="5">
    <source>
        <dbReference type="Proteomes" id="UP000034024"/>
    </source>
</evidence>
<dbReference type="Proteomes" id="UP000034024">
    <property type="component" value="Chromosome"/>
</dbReference>
<name>A0A0F7JKD7_9DEIO</name>
<gene>
    <name evidence="4" type="ORF">SY84_05885</name>
</gene>
<dbReference type="PROSITE" id="PS00893">
    <property type="entry name" value="NUDIX_BOX"/>
    <property type="match status" value="1"/>
</dbReference>
<feature type="domain" description="Nudix hydrolase" evidence="3">
    <location>
        <begin position="19"/>
        <end position="149"/>
    </location>
</feature>
<evidence type="ECO:0000259" key="3">
    <source>
        <dbReference type="PROSITE" id="PS51462"/>
    </source>
</evidence>
<dbReference type="InterPro" id="IPR000086">
    <property type="entry name" value="NUDIX_hydrolase_dom"/>
</dbReference>
<dbReference type="PROSITE" id="PS51462">
    <property type="entry name" value="NUDIX"/>
    <property type="match status" value="1"/>
</dbReference>
<evidence type="ECO:0000313" key="4">
    <source>
        <dbReference type="EMBL" id="AKH16666.1"/>
    </source>
</evidence>
<reference evidence="4 5" key="1">
    <citation type="submission" date="2015-01" db="EMBL/GenBank/DDBJ databases">
        <title>Deinococcus soli/N5/whole genome sequencing.</title>
        <authorList>
            <person name="Kim M.K."/>
            <person name="Srinivasan S."/>
            <person name="Lee J.-J."/>
        </authorList>
    </citation>
    <scope>NUCLEOTIDE SEQUENCE [LARGE SCALE GENOMIC DNA]</scope>
    <source>
        <strain evidence="4 5">N5</strain>
    </source>
</reference>